<keyword evidence="1" id="KW-0645">Protease</keyword>
<evidence type="ECO:0000313" key="8">
    <source>
        <dbReference type="Proteomes" id="UP001302316"/>
    </source>
</evidence>
<dbReference type="InterPro" id="IPR001375">
    <property type="entry name" value="Peptidase_S9_cat"/>
</dbReference>
<sequence>MNLSRLSLLAGLAGLTLNTGLMANDDPYLWLEEVEGEKALEWAEEQNKRSLSELEGHPLFEPIHDRALEILTSDDRIAYPSLMGGQVYNFWRDANHVRGIWRTTSRESYRSDDTDWDIILDVDALAEAEDENWVWAGSSCRYPDYDRCIIGLSRGGADAAVRREFDLEKREFVEDGFVLPEAKSQISWRDRDSVFVGTDWGDGSLTSSGYPRQVRLWERGTPVEEAELVFEGEESDVAVSGTRFWDGDTPYDMIVRSVGFFTRHYYLFEDGETHRIDVPDDATLAGILDGQLLVELKSDWEVGDKTYAQGALLTTDMDAIRSGEPDFHVLYQPGPREALAGVSTTENRVIVGILDNVVGRMLSFHRDDEGWHKSPLSTPDMGTLSVVTTDDSSDTFFYNYTGFLTPSTLYQADAASDEHEVARAEPARFDAEGYRVEQHEAESADGTRIPYFVVRPKDHEDGDPMPTLLGAYGGFEIARTPFYSGVIGESWLERGGVYVLANIRGGGEFGPRWHQAALQENRQRAFDDFIAVAEDIIDRGITSAEKLGIQGGSNGGLLVGAAFTQRPDLFNAVVCQVPLLDMKRYHKLLAGASWMAEYGDPDDPDQWEYIREYSPYHNLDAETDYPRVFFTTSTRDDRVHPAHARKMVAKMKDMGHDVLYYENIEGGHGGAANLEQRAHLSGLIYAYLHERLDAGAGEQSD</sequence>
<evidence type="ECO:0000313" key="7">
    <source>
        <dbReference type="EMBL" id="MEA5445778.1"/>
    </source>
</evidence>
<evidence type="ECO:0000256" key="4">
    <source>
        <dbReference type="SAM" id="SignalP"/>
    </source>
</evidence>
<gene>
    <name evidence="7" type="ORF">VCB98_08095</name>
</gene>
<feature type="chain" id="PRO_5042851804" evidence="4">
    <location>
        <begin position="24"/>
        <end position="701"/>
    </location>
</feature>
<evidence type="ECO:0000256" key="2">
    <source>
        <dbReference type="ARBA" id="ARBA00022801"/>
    </source>
</evidence>
<keyword evidence="2" id="KW-0378">Hydrolase</keyword>
<dbReference type="InterPro" id="IPR002470">
    <property type="entry name" value="Peptidase_S9A"/>
</dbReference>
<accession>A0AAP6JF95</accession>
<protein>
    <submittedName>
        <fullName evidence="7">Prolyl oligopeptidase family serine peptidase</fullName>
    </submittedName>
</protein>
<dbReference type="GO" id="GO:0005829">
    <property type="term" value="C:cytosol"/>
    <property type="evidence" value="ECO:0007669"/>
    <property type="project" value="TreeGrafter"/>
</dbReference>
<dbReference type="Pfam" id="PF02897">
    <property type="entry name" value="Peptidase_S9_N"/>
    <property type="match status" value="1"/>
</dbReference>
<dbReference type="GO" id="GO:0006508">
    <property type="term" value="P:proteolysis"/>
    <property type="evidence" value="ECO:0007669"/>
    <property type="project" value="UniProtKB-KW"/>
</dbReference>
<keyword evidence="4" id="KW-0732">Signal</keyword>
<dbReference type="GO" id="GO:0070012">
    <property type="term" value="F:oligopeptidase activity"/>
    <property type="evidence" value="ECO:0007669"/>
    <property type="project" value="TreeGrafter"/>
</dbReference>
<keyword evidence="8" id="KW-1185">Reference proteome</keyword>
<evidence type="ECO:0000259" key="5">
    <source>
        <dbReference type="Pfam" id="PF00326"/>
    </source>
</evidence>
<dbReference type="Proteomes" id="UP001302316">
    <property type="component" value="Unassembled WGS sequence"/>
</dbReference>
<comment type="caution">
    <text evidence="7">The sequence shown here is derived from an EMBL/GenBank/DDBJ whole genome shotgun (WGS) entry which is preliminary data.</text>
</comment>
<dbReference type="InterPro" id="IPR029058">
    <property type="entry name" value="AB_hydrolase_fold"/>
</dbReference>
<organism evidence="7 8">
    <name type="scientific">Natronospira elongata</name>
    <dbReference type="NCBI Taxonomy" id="3110268"/>
    <lineage>
        <taxon>Bacteria</taxon>
        <taxon>Pseudomonadati</taxon>
        <taxon>Pseudomonadota</taxon>
        <taxon>Gammaproteobacteria</taxon>
        <taxon>Natronospirales</taxon>
        <taxon>Natronospiraceae</taxon>
        <taxon>Natronospira</taxon>
    </lineage>
</organism>
<dbReference type="SUPFAM" id="SSF50993">
    <property type="entry name" value="Peptidase/esterase 'gauge' domain"/>
    <property type="match status" value="1"/>
</dbReference>
<evidence type="ECO:0000256" key="3">
    <source>
        <dbReference type="ARBA" id="ARBA00022825"/>
    </source>
</evidence>
<feature type="signal peptide" evidence="4">
    <location>
        <begin position="1"/>
        <end position="23"/>
    </location>
</feature>
<evidence type="ECO:0000256" key="1">
    <source>
        <dbReference type="ARBA" id="ARBA00022670"/>
    </source>
</evidence>
<dbReference type="Gene3D" id="3.40.50.1820">
    <property type="entry name" value="alpha/beta hydrolase"/>
    <property type="match status" value="1"/>
</dbReference>
<dbReference type="PRINTS" id="PR00862">
    <property type="entry name" value="PROLIGOPTASE"/>
</dbReference>
<dbReference type="InterPro" id="IPR051167">
    <property type="entry name" value="Prolyl_oligopep/macrocyclase"/>
</dbReference>
<keyword evidence="3" id="KW-0720">Serine protease</keyword>
<dbReference type="AlphaFoldDB" id="A0AAP6JF95"/>
<dbReference type="PANTHER" id="PTHR42881">
    <property type="entry name" value="PROLYL ENDOPEPTIDASE"/>
    <property type="match status" value="1"/>
</dbReference>
<dbReference type="Gene3D" id="2.130.10.120">
    <property type="entry name" value="Prolyl oligopeptidase, N-terminal domain"/>
    <property type="match status" value="1"/>
</dbReference>
<feature type="domain" description="Peptidase S9 prolyl oligopeptidase catalytic" evidence="5">
    <location>
        <begin position="491"/>
        <end position="692"/>
    </location>
</feature>
<name>A0AAP6JF95_9GAMM</name>
<dbReference type="RefSeq" id="WP_346051551.1">
    <property type="nucleotide sequence ID" value="NZ_JAYGII010000015.1"/>
</dbReference>
<proteinExistence type="predicted"/>
<dbReference type="Pfam" id="PF00326">
    <property type="entry name" value="Peptidase_S9"/>
    <property type="match status" value="1"/>
</dbReference>
<dbReference type="SUPFAM" id="SSF53474">
    <property type="entry name" value="alpha/beta-Hydrolases"/>
    <property type="match status" value="1"/>
</dbReference>
<feature type="domain" description="Peptidase S9A N-terminal" evidence="6">
    <location>
        <begin position="25"/>
        <end position="423"/>
    </location>
</feature>
<dbReference type="InterPro" id="IPR023302">
    <property type="entry name" value="Pept_S9A_N"/>
</dbReference>
<dbReference type="GO" id="GO:0004252">
    <property type="term" value="F:serine-type endopeptidase activity"/>
    <property type="evidence" value="ECO:0007669"/>
    <property type="project" value="InterPro"/>
</dbReference>
<evidence type="ECO:0000259" key="6">
    <source>
        <dbReference type="Pfam" id="PF02897"/>
    </source>
</evidence>
<dbReference type="EMBL" id="JAYGII010000015">
    <property type="protein sequence ID" value="MEA5445778.1"/>
    <property type="molecule type" value="Genomic_DNA"/>
</dbReference>
<reference evidence="7 8" key="1">
    <citation type="submission" date="2023-12" db="EMBL/GenBank/DDBJ databases">
        <title>Whole-genome sequencing of halo(alkali)philic microorganisms from hypersaline lakes.</title>
        <authorList>
            <person name="Sorokin D.Y."/>
            <person name="Merkel A.Y."/>
            <person name="Messina E."/>
            <person name="Yakimov M."/>
        </authorList>
    </citation>
    <scope>NUCLEOTIDE SEQUENCE [LARGE SCALE GENOMIC DNA]</scope>
    <source>
        <strain evidence="7 8">AB-CW1</strain>
    </source>
</reference>
<dbReference type="PANTHER" id="PTHR42881:SF13">
    <property type="entry name" value="PROLYL ENDOPEPTIDASE"/>
    <property type="match status" value="1"/>
</dbReference>